<evidence type="ECO:0000313" key="2">
    <source>
        <dbReference type="EMBL" id="SHH92295.1"/>
    </source>
</evidence>
<organism evidence="2 3">
    <name type="scientific">Clostridium grantii DSM 8605</name>
    <dbReference type="NCBI Taxonomy" id="1121316"/>
    <lineage>
        <taxon>Bacteria</taxon>
        <taxon>Bacillati</taxon>
        <taxon>Bacillota</taxon>
        <taxon>Clostridia</taxon>
        <taxon>Eubacteriales</taxon>
        <taxon>Clostridiaceae</taxon>
        <taxon>Clostridium</taxon>
    </lineage>
</organism>
<name>A0A1M5WX62_9CLOT</name>
<dbReference type="Proteomes" id="UP000184447">
    <property type="component" value="Unassembled WGS sequence"/>
</dbReference>
<keyword evidence="1" id="KW-0472">Membrane</keyword>
<evidence type="ECO:0000313" key="3">
    <source>
        <dbReference type="Proteomes" id="UP000184447"/>
    </source>
</evidence>
<feature type="transmembrane region" description="Helical" evidence="1">
    <location>
        <begin position="63"/>
        <end position="79"/>
    </location>
</feature>
<sequence length="89" mass="10168">MDKKDQLILNLQGEIQRKCVEISEKKSEEMWTKFFILGCILFITLPIITIFIGINLLLLASPVIIYFAFCLLVLIPIMLNNKKLGGRAI</sequence>
<keyword evidence="3" id="KW-1185">Reference proteome</keyword>
<dbReference type="RefSeq" id="WP_073339538.1">
    <property type="nucleotide sequence ID" value="NZ_FQXM01000021.1"/>
</dbReference>
<evidence type="ECO:0000256" key="1">
    <source>
        <dbReference type="SAM" id="Phobius"/>
    </source>
</evidence>
<keyword evidence="1" id="KW-0812">Transmembrane</keyword>
<gene>
    <name evidence="2" type="ORF">SAMN02745207_03199</name>
</gene>
<protein>
    <submittedName>
        <fullName evidence="2">Uncharacterized protein</fullName>
    </submittedName>
</protein>
<keyword evidence="1" id="KW-1133">Transmembrane helix</keyword>
<dbReference type="STRING" id="1121316.SAMN02745207_03199"/>
<dbReference type="AlphaFoldDB" id="A0A1M5WX62"/>
<feature type="transmembrane region" description="Helical" evidence="1">
    <location>
        <begin position="34"/>
        <end position="57"/>
    </location>
</feature>
<accession>A0A1M5WX62</accession>
<reference evidence="2 3" key="1">
    <citation type="submission" date="2016-11" db="EMBL/GenBank/DDBJ databases">
        <authorList>
            <person name="Jaros S."/>
            <person name="Januszkiewicz K."/>
            <person name="Wedrychowicz H."/>
        </authorList>
    </citation>
    <scope>NUCLEOTIDE SEQUENCE [LARGE SCALE GENOMIC DNA]</scope>
    <source>
        <strain evidence="2 3">DSM 8605</strain>
    </source>
</reference>
<proteinExistence type="predicted"/>
<dbReference type="EMBL" id="FQXM01000021">
    <property type="protein sequence ID" value="SHH92295.1"/>
    <property type="molecule type" value="Genomic_DNA"/>
</dbReference>